<keyword evidence="4" id="KW-1185">Reference proteome</keyword>
<feature type="domain" description="Sulfotransferase" evidence="2">
    <location>
        <begin position="29"/>
        <end position="67"/>
    </location>
</feature>
<dbReference type="EC" id="2.8.2.-" evidence="1"/>
<comment type="similarity">
    <text evidence="1">Belongs to the sulfotransferase 1 family.</text>
</comment>
<dbReference type="InterPro" id="IPR027417">
    <property type="entry name" value="P-loop_NTPase"/>
</dbReference>
<dbReference type="InterPro" id="IPR000863">
    <property type="entry name" value="Sulfotransferase_dom"/>
</dbReference>
<evidence type="ECO:0000256" key="1">
    <source>
        <dbReference type="RuleBase" id="RU361155"/>
    </source>
</evidence>
<dbReference type="Gene3D" id="3.40.50.300">
    <property type="entry name" value="P-loop containing nucleotide triphosphate hydrolases"/>
    <property type="match status" value="1"/>
</dbReference>
<protein>
    <recommendedName>
        <fullName evidence="1">Sulfotransferase</fullName>
        <ecNumber evidence="1">2.8.2.-</ecNumber>
    </recommendedName>
</protein>
<dbReference type="SUPFAM" id="SSF52540">
    <property type="entry name" value="P-loop containing nucleoside triphosphate hydrolases"/>
    <property type="match status" value="1"/>
</dbReference>
<dbReference type="EMBL" id="CM029046">
    <property type="protein sequence ID" value="KAG2591048.1"/>
    <property type="molecule type" value="Genomic_DNA"/>
</dbReference>
<dbReference type="Pfam" id="PF00685">
    <property type="entry name" value="Sulfotransfer_1"/>
    <property type="match status" value="1"/>
</dbReference>
<sequence length="80" mass="9339">MVLYKNYWCRPHLVGNIMLLQDIFKPRRDDIILATLPKCGTTWRKALAFTTTNRSRYSFSDHPLLTSNYVGSENDEDDLT</sequence>
<dbReference type="AlphaFoldDB" id="A0A8T0S1W9"/>
<evidence type="ECO:0000313" key="3">
    <source>
        <dbReference type="EMBL" id="KAG2591048.1"/>
    </source>
</evidence>
<evidence type="ECO:0000313" key="4">
    <source>
        <dbReference type="Proteomes" id="UP000823388"/>
    </source>
</evidence>
<proteinExistence type="inferred from homology"/>
<dbReference type="GO" id="GO:0008146">
    <property type="term" value="F:sulfotransferase activity"/>
    <property type="evidence" value="ECO:0007669"/>
    <property type="project" value="InterPro"/>
</dbReference>
<evidence type="ECO:0000259" key="2">
    <source>
        <dbReference type="Pfam" id="PF00685"/>
    </source>
</evidence>
<gene>
    <name evidence="3" type="ORF">PVAP13_5NG446640</name>
</gene>
<dbReference type="Proteomes" id="UP000823388">
    <property type="component" value="Chromosome 5N"/>
</dbReference>
<accession>A0A8T0S1W9</accession>
<comment type="caution">
    <text evidence="3">The sequence shown here is derived from an EMBL/GenBank/DDBJ whole genome shotgun (WGS) entry which is preliminary data.</text>
</comment>
<reference evidence="3" key="1">
    <citation type="submission" date="2020-05" db="EMBL/GenBank/DDBJ databases">
        <title>WGS assembly of Panicum virgatum.</title>
        <authorList>
            <person name="Lovell J.T."/>
            <person name="Jenkins J."/>
            <person name="Shu S."/>
            <person name="Juenger T.E."/>
            <person name="Schmutz J."/>
        </authorList>
    </citation>
    <scope>NUCLEOTIDE SEQUENCE</scope>
    <source>
        <strain evidence="3">AP13</strain>
    </source>
</reference>
<organism evidence="3 4">
    <name type="scientific">Panicum virgatum</name>
    <name type="common">Blackwell switchgrass</name>
    <dbReference type="NCBI Taxonomy" id="38727"/>
    <lineage>
        <taxon>Eukaryota</taxon>
        <taxon>Viridiplantae</taxon>
        <taxon>Streptophyta</taxon>
        <taxon>Embryophyta</taxon>
        <taxon>Tracheophyta</taxon>
        <taxon>Spermatophyta</taxon>
        <taxon>Magnoliopsida</taxon>
        <taxon>Liliopsida</taxon>
        <taxon>Poales</taxon>
        <taxon>Poaceae</taxon>
        <taxon>PACMAD clade</taxon>
        <taxon>Panicoideae</taxon>
        <taxon>Panicodae</taxon>
        <taxon>Paniceae</taxon>
        <taxon>Panicinae</taxon>
        <taxon>Panicum</taxon>
        <taxon>Panicum sect. Hiantes</taxon>
    </lineage>
</organism>
<name>A0A8T0S1W9_PANVG</name>
<keyword evidence="1" id="KW-0808">Transferase</keyword>